<evidence type="ECO:0000256" key="4">
    <source>
        <dbReference type="ARBA" id="ARBA00022729"/>
    </source>
</evidence>
<evidence type="ECO:0000259" key="5">
    <source>
        <dbReference type="Pfam" id="PF12260"/>
    </source>
</evidence>
<name>A0ABM0GTP9_SACKO</name>
<dbReference type="PANTHER" id="PTHR32073">
    <property type="entry name" value="GH11358P"/>
    <property type="match status" value="1"/>
</dbReference>
<proteinExistence type="inferred from homology"/>
<keyword evidence="4" id="KW-0732">Signal</keyword>
<organism evidence="6 7">
    <name type="scientific">Saccoglossus kowalevskii</name>
    <name type="common">Acorn worm</name>
    <dbReference type="NCBI Taxonomy" id="10224"/>
    <lineage>
        <taxon>Eukaryota</taxon>
        <taxon>Metazoa</taxon>
        <taxon>Hemichordata</taxon>
        <taxon>Enteropneusta</taxon>
        <taxon>Harrimaniidae</taxon>
        <taxon>Saccoglossus</taxon>
    </lineage>
</organism>
<evidence type="ECO:0000256" key="1">
    <source>
        <dbReference type="ARBA" id="ARBA00004613"/>
    </source>
</evidence>
<dbReference type="Proteomes" id="UP000694865">
    <property type="component" value="Unplaced"/>
</dbReference>
<accession>A0ABM0GTP9</accession>
<evidence type="ECO:0000313" key="6">
    <source>
        <dbReference type="Proteomes" id="UP000694865"/>
    </source>
</evidence>
<protein>
    <submittedName>
        <fullName evidence="7">Deleted in autism protein 1 homolog</fullName>
    </submittedName>
</protein>
<dbReference type="RefSeq" id="XP_002737149.1">
    <property type="nucleotide sequence ID" value="XM_002737103.2"/>
</dbReference>
<dbReference type="InterPro" id="IPR020519">
    <property type="entry name" value="DIPK2A/B"/>
</dbReference>
<reference evidence="7" key="1">
    <citation type="submission" date="2025-08" db="UniProtKB">
        <authorList>
            <consortium name="RefSeq"/>
        </authorList>
    </citation>
    <scope>IDENTIFICATION</scope>
    <source>
        <tissue evidence="7">Testes</tissue>
    </source>
</reference>
<dbReference type="Pfam" id="PF12260">
    <property type="entry name" value="PIP49_C"/>
    <property type="match status" value="1"/>
</dbReference>
<dbReference type="PANTHER" id="PTHR32073:SF7">
    <property type="entry name" value="GH11358P"/>
    <property type="match status" value="1"/>
</dbReference>
<evidence type="ECO:0000256" key="3">
    <source>
        <dbReference type="ARBA" id="ARBA00022525"/>
    </source>
</evidence>
<feature type="domain" description="FAM69 protein-kinase" evidence="5">
    <location>
        <begin position="215"/>
        <end position="411"/>
    </location>
</feature>
<sequence>MLIFNSDGHHRNVKETQSKTLLSMGEKAESGCYSDYDMWNILLLPFVVKYLVAPQLWDNDLKDEKFTGSDKCPACFGTSLCEEFMDGNLRLVSYSKFRFFDFVNIKNVYEGIYNYENVVLKRLGHNTEFETFDRDICKNAKLQPDCDVSMAIPASHLGKLNDKDGLTPQDVTGLSDLVRCPSQRLLDRIWNIYEAEKPVDGILSAENKIMLMVILAFNPEPLTTQVFSQSNGWPFPKFIGSCGRFVVLENVGKSLFYYYSEPWQIRVDFAYQAFAIAEKFTNNEEDFALYMTDVTYENFAVNAKDELMMVDVENVIVVDKKQINQDKPPRWDEKLQSVHDDCIDKHNCLSFSPNDLCSRVEADHNYYAVCHGILWTEASIPGKPNGLLHDIPEYVKESAELVKLLEECQNPSLQYGRFSTAPQLLFLLQKLAKRI</sequence>
<dbReference type="InterPro" id="IPR022049">
    <property type="entry name" value="FAM69_kinase_dom"/>
</dbReference>
<evidence type="ECO:0000313" key="7">
    <source>
        <dbReference type="RefSeq" id="XP_002737149.1"/>
    </source>
</evidence>
<keyword evidence="6" id="KW-1185">Reference proteome</keyword>
<comment type="subcellular location">
    <subcellularLocation>
        <location evidence="1">Secreted</location>
    </subcellularLocation>
</comment>
<keyword evidence="3" id="KW-0964">Secreted</keyword>
<gene>
    <name evidence="7" type="primary">LOC100374882</name>
</gene>
<evidence type="ECO:0000256" key="2">
    <source>
        <dbReference type="ARBA" id="ARBA00006338"/>
    </source>
</evidence>
<comment type="similarity">
    <text evidence="2">Belongs to the DIPK family.</text>
</comment>
<dbReference type="GeneID" id="100374882"/>